<organism evidence="3 4">
    <name type="scientific">Tepidamorphus gemmatus</name>
    <dbReference type="NCBI Taxonomy" id="747076"/>
    <lineage>
        <taxon>Bacteria</taxon>
        <taxon>Pseudomonadati</taxon>
        <taxon>Pseudomonadota</taxon>
        <taxon>Alphaproteobacteria</taxon>
        <taxon>Hyphomicrobiales</taxon>
        <taxon>Tepidamorphaceae</taxon>
        <taxon>Tepidamorphus</taxon>
    </lineage>
</organism>
<keyword evidence="4" id="KW-1185">Reference proteome</keyword>
<evidence type="ECO:0000256" key="1">
    <source>
        <dbReference type="ARBA" id="ARBA00005291"/>
    </source>
</evidence>
<accession>A0A4R3MG53</accession>
<dbReference type="PANTHER" id="PTHR21017">
    <property type="entry name" value="NIPSNAP-RELATED"/>
    <property type="match status" value="1"/>
</dbReference>
<dbReference type="InterPro" id="IPR012577">
    <property type="entry name" value="NIPSNAP"/>
</dbReference>
<protein>
    <submittedName>
        <fullName evidence="3">NIPSNAP protein</fullName>
    </submittedName>
</protein>
<comment type="similarity">
    <text evidence="1">Belongs to the NipSnap family.</text>
</comment>
<evidence type="ECO:0000259" key="2">
    <source>
        <dbReference type="Pfam" id="PF07978"/>
    </source>
</evidence>
<dbReference type="OrthoDB" id="4124121at2"/>
<comment type="caution">
    <text evidence="3">The sequence shown here is derived from an EMBL/GenBank/DDBJ whole genome shotgun (WGS) entry which is preliminary data.</text>
</comment>
<dbReference type="EMBL" id="SMAK01000002">
    <property type="protein sequence ID" value="TCT12581.1"/>
    <property type="molecule type" value="Genomic_DNA"/>
</dbReference>
<feature type="domain" description="NIPSNAP" evidence="2">
    <location>
        <begin position="3"/>
        <end position="102"/>
    </location>
</feature>
<dbReference type="InterPro" id="IPR051557">
    <property type="entry name" value="NipSnap_domain"/>
</dbReference>
<dbReference type="PANTHER" id="PTHR21017:SF17">
    <property type="entry name" value="PROTEIN NIPSNAP"/>
    <property type="match status" value="1"/>
</dbReference>
<evidence type="ECO:0000313" key="3">
    <source>
        <dbReference type="EMBL" id="TCT12581.1"/>
    </source>
</evidence>
<name>A0A4R3MG53_9HYPH</name>
<dbReference type="InterPro" id="IPR011008">
    <property type="entry name" value="Dimeric_a/b-barrel"/>
</dbReference>
<reference evidence="3 4" key="1">
    <citation type="submission" date="2019-03" db="EMBL/GenBank/DDBJ databases">
        <title>Genomic Encyclopedia of Type Strains, Phase IV (KMG-IV): sequencing the most valuable type-strain genomes for metagenomic binning, comparative biology and taxonomic classification.</title>
        <authorList>
            <person name="Goeker M."/>
        </authorList>
    </citation>
    <scope>NUCLEOTIDE SEQUENCE [LARGE SCALE GENOMIC DNA]</scope>
    <source>
        <strain evidence="3 4">DSM 19345</strain>
    </source>
</reference>
<dbReference type="Gene3D" id="3.30.70.100">
    <property type="match status" value="1"/>
</dbReference>
<gene>
    <name evidence="3" type="ORF">EDC22_102266</name>
</gene>
<proteinExistence type="inferred from homology"/>
<dbReference type="AlphaFoldDB" id="A0A4R3MG53"/>
<sequence>MIVEERIYRIKFGRMKDYLDLYVAEGMPIQTRILPRMIGYFTTEIGQLSSVVHLWGYDSLAEREQKRAELMADPAWQAYLPRIAVFIESQENRILVPTAFSPIR</sequence>
<dbReference type="Pfam" id="PF07978">
    <property type="entry name" value="NIPSNAP"/>
    <property type="match status" value="1"/>
</dbReference>
<dbReference type="Proteomes" id="UP000295678">
    <property type="component" value="Unassembled WGS sequence"/>
</dbReference>
<dbReference type="RefSeq" id="WP_132805354.1">
    <property type="nucleotide sequence ID" value="NZ_SMAK01000002.1"/>
</dbReference>
<evidence type="ECO:0000313" key="4">
    <source>
        <dbReference type="Proteomes" id="UP000295678"/>
    </source>
</evidence>
<dbReference type="SUPFAM" id="SSF54909">
    <property type="entry name" value="Dimeric alpha+beta barrel"/>
    <property type="match status" value="1"/>
</dbReference>